<sequence>MLVHSLPDIALLISCAIVVDWVVGDPRWPVHPVILIGRLISRLEKRLYRSPEEGGTASGQRLRGALLALITILASFGIMAAIIWTGYRIHTWLGFALEVWFISTTIAARGLKDAAMKVYKPLKAGDMESARLYTGYIVGRDTNDLTEAETARAAVETVAENTVDAFVSPLIFALLGGAPLAMLYRSANTLDSMVGYKNGKYIDFGWFSARLDDWLNFIPARLTGLLLVLSAAVCRGMSAARALRSIRQFARLHPSPNSGIPESAVAGALGIELGGINRYFGQPNERARMGWPIRPLNREDIMDACRLLYIVSVIWFAGGAVIWLWLH</sequence>
<keyword evidence="5 9" id="KW-0169">Cobalamin biosynthesis</keyword>
<evidence type="ECO:0000256" key="3">
    <source>
        <dbReference type="ARBA" id="ARBA00006263"/>
    </source>
</evidence>
<feature type="transmembrane region" description="Helical" evidence="9">
    <location>
        <begin position="165"/>
        <end position="184"/>
    </location>
</feature>
<comment type="subcellular location">
    <subcellularLocation>
        <location evidence="1 9">Cell membrane</location>
        <topology evidence="1 9">Multi-pass membrane protein</topology>
    </subcellularLocation>
</comment>
<evidence type="ECO:0000313" key="10">
    <source>
        <dbReference type="EMBL" id="PZD96227.1"/>
    </source>
</evidence>
<evidence type="ECO:0000256" key="1">
    <source>
        <dbReference type="ARBA" id="ARBA00004651"/>
    </source>
</evidence>
<evidence type="ECO:0000256" key="2">
    <source>
        <dbReference type="ARBA" id="ARBA00004953"/>
    </source>
</evidence>
<evidence type="ECO:0000256" key="7">
    <source>
        <dbReference type="ARBA" id="ARBA00022989"/>
    </source>
</evidence>
<dbReference type="EMBL" id="QKRB01000041">
    <property type="protein sequence ID" value="PZD96227.1"/>
    <property type="molecule type" value="Genomic_DNA"/>
</dbReference>
<dbReference type="AlphaFoldDB" id="A0A2W1LXI8"/>
<dbReference type="GO" id="GO:0005886">
    <property type="term" value="C:plasma membrane"/>
    <property type="evidence" value="ECO:0007669"/>
    <property type="project" value="UniProtKB-SubCell"/>
</dbReference>
<dbReference type="Pfam" id="PF03186">
    <property type="entry name" value="CobD_Cbib"/>
    <property type="match status" value="1"/>
</dbReference>
<gene>
    <name evidence="9 10" type="primary">cobD</name>
    <name evidence="10" type="ORF">DNH61_08450</name>
</gene>
<keyword evidence="7 9" id="KW-1133">Transmembrane helix</keyword>
<keyword evidence="8 9" id="KW-0472">Membrane</keyword>
<name>A0A2W1LXI8_9BACL</name>
<dbReference type="UniPathway" id="UPA00148"/>
<evidence type="ECO:0000256" key="4">
    <source>
        <dbReference type="ARBA" id="ARBA00022475"/>
    </source>
</evidence>
<dbReference type="InterPro" id="IPR004485">
    <property type="entry name" value="Cobalamin_biosynth_CobD/CbiB"/>
</dbReference>
<evidence type="ECO:0000256" key="5">
    <source>
        <dbReference type="ARBA" id="ARBA00022573"/>
    </source>
</evidence>
<dbReference type="RefSeq" id="WP_111146225.1">
    <property type="nucleotide sequence ID" value="NZ_QKRB01000041.1"/>
</dbReference>
<dbReference type="GO" id="GO:0009236">
    <property type="term" value="P:cobalamin biosynthetic process"/>
    <property type="evidence" value="ECO:0007669"/>
    <property type="project" value="UniProtKB-UniRule"/>
</dbReference>
<evidence type="ECO:0000313" key="11">
    <source>
        <dbReference type="Proteomes" id="UP000249522"/>
    </source>
</evidence>
<proteinExistence type="inferred from homology"/>
<evidence type="ECO:0000256" key="9">
    <source>
        <dbReference type="HAMAP-Rule" id="MF_00024"/>
    </source>
</evidence>
<dbReference type="HAMAP" id="MF_00024">
    <property type="entry name" value="CobD_CbiB"/>
    <property type="match status" value="1"/>
</dbReference>
<reference evidence="10 11" key="1">
    <citation type="submission" date="2018-06" db="EMBL/GenBank/DDBJ databases">
        <title>Paenibacillus imtechensis sp. nov.</title>
        <authorList>
            <person name="Pinnaka A.K."/>
            <person name="Singh H."/>
            <person name="Kaur M."/>
        </authorList>
    </citation>
    <scope>NUCLEOTIDE SEQUENCE [LARGE SCALE GENOMIC DNA]</scope>
    <source>
        <strain evidence="10 11">SMB1</strain>
    </source>
</reference>
<feature type="transmembrane region" description="Helical" evidence="9">
    <location>
        <begin position="92"/>
        <end position="111"/>
    </location>
</feature>
<accession>A0A2W1LXI8</accession>
<comment type="caution">
    <text evidence="10">The sequence shown here is derived from an EMBL/GenBank/DDBJ whole genome shotgun (WGS) entry which is preliminary data.</text>
</comment>
<comment type="pathway">
    <text evidence="2 9">Cofactor biosynthesis; adenosylcobalamin biosynthesis.</text>
</comment>
<feature type="transmembrane region" description="Helical" evidence="9">
    <location>
        <begin position="65"/>
        <end position="86"/>
    </location>
</feature>
<feature type="transmembrane region" description="Helical" evidence="9">
    <location>
        <begin position="307"/>
        <end position="326"/>
    </location>
</feature>
<evidence type="ECO:0000256" key="6">
    <source>
        <dbReference type="ARBA" id="ARBA00022692"/>
    </source>
</evidence>
<dbReference type="GO" id="GO:0015420">
    <property type="term" value="F:ABC-type vitamin B12 transporter activity"/>
    <property type="evidence" value="ECO:0007669"/>
    <property type="project" value="UniProtKB-UniRule"/>
</dbReference>
<keyword evidence="6 9" id="KW-0812">Transmembrane</keyword>
<dbReference type="PANTHER" id="PTHR34308">
    <property type="entry name" value="COBALAMIN BIOSYNTHESIS PROTEIN CBIB"/>
    <property type="match status" value="1"/>
</dbReference>
<dbReference type="GO" id="GO:0048472">
    <property type="term" value="F:threonine-phosphate decarboxylase activity"/>
    <property type="evidence" value="ECO:0007669"/>
    <property type="project" value="InterPro"/>
</dbReference>
<comment type="function">
    <text evidence="9">Converts cobyric acid to cobinamide by the addition of aminopropanol on the F carboxylic group.</text>
</comment>
<organism evidence="10 11">
    <name type="scientific">Paenibacillus sambharensis</name>
    <dbReference type="NCBI Taxonomy" id="1803190"/>
    <lineage>
        <taxon>Bacteria</taxon>
        <taxon>Bacillati</taxon>
        <taxon>Bacillota</taxon>
        <taxon>Bacilli</taxon>
        <taxon>Bacillales</taxon>
        <taxon>Paenibacillaceae</taxon>
        <taxon>Paenibacillus</taxon>
    </lineage>
</organism>
<keyword evidence="4 9" id="KW-1003">Cell membrane</keyword>
<evidence type="ECO:0000256" key="8">
    <source>
        <dbReference type="ARBA" id="ARBA00023136"/>
    </source>
</evidence>
<feature type="transmembrane region" description="Helical" evidence="9">
    <location>
        <begin position="214"/>
        <end position="234"/>
    </location>
</feature>
<dbReference type="OrthoDB" id="9811967at2"/>
<dbReference type="PANTHER" id="PTHR34308:SF1">
    <property type="entry name" value="COBALAMIN BIOSYNTHESIS PROTEIN CBIB"/>
    <property type="match status" value="1"/>
</dbReference>
<dbReference type="NCBIfam" id="TIGR00380">
    <property type="entry name" value="cobal_cbiB"/>
    <property type="match status" value="1"/>
</dbReference>
<comment type="similarity">
    <text evidence="3 9">Belongs to the CobD/CbiB family.</text>
</comment>
<keyword evidence="11" id="KW-1185">Reference proteome</keyword>
<protein>
    <recommendedName>
        <fullName evidence="9">Cobalamin biosynthesis protein CobD</fullName>
    </recommendedName>
</protein>
<dbReference type="Proteomes" id="UP000249522">
    <property type="component" value="Unassembled WGS sequence"/>
</dbReference>